<organism evidence="1 2">
    <name type="scientific">Engelhardtia mirabilis</name>
    <dbReference type="NCBI Taxonomy" id="2528011"/>
    <lineage>
        <taxon>Bacteria</taxon>
        <taxon>Pseudomonadati</taxon>
        <taxon>Planctomycetota</taxon>
        <taxon>Planctomycetia</taxon>
        <taxon>Planctomycetia incertae sedis</taxon>
        <taxon>Engelhardtia</taxon>
    </lineage>
</organism>
<evidence type="ECO:0000313" key="1">
    <source>
        <dbReference type="EMBL" id="QDU67986.1"/>
    </source>
</evidence>
<name>A0A518BM16_9BACT</name>
<dbReference type="AlphaFoldDB" id="A0A518BM16"/>
<dbReference type="EMBL" id="CP036287">
    <property type="protein sequence ID" value="QDU67986.1"/>
    <property type="molecule type" value="Genomic_DNA"/>
</dbReference>
<sequence>MDSTYLRRLSTPPRIAAMVLAGTAGLLLLTLTNPSEGQSKGDLGSVGVGVRATDGGALTDHAVSLARNPDGARSLAPTVAPKGGPVEAATQETSLDGVDSIASVWAIVDDLDQLAAARTDYHARAIAPIQRLERILGQLQKGTEADRTVVDALVAEVIRDEGRDPLVRGAVWLASADHVEAGLHREVFADWLHRATLGSGELARAALLAASRRSSASTCAGPIDLVDLLQADVPPQITVPGLYPLAFEGALEGPEADSLAAWVGFDDPRRERLATSLPADLMGSNGAELFDYLVTAEMGFVLWGLGGAESDEIATQVVAELQLDGVDLTRAPLLARTAALLTHSLGDCSGVYFDAILRLDSSKHPMHRSLNRLFLRRNRGPISLAQMAQIERLKYTTDSAGEAELIVALNTVENQVANLADADPLRRQETLDYLSMISTDVLVPGDARALALKAIAKSGAWEEFRVSAERVLGEGGSLELHAIAIFTLYDNARQDPERASVAIAALQRFRSGRAPATLISSIDEFIRRLDSI</sequence>
<accession>A0A518BM16</accession>
<proteinExistence type="predicted"/>
<gene>
    <name evidence="1" type="ORF">Pla133_30770</name>
</gene>
<reference evidence="1 2" key="1">
    <citation type="submission" date="2019-02" db="EMBL/GenBank/DDBJ databases">
        <title>Deep-cultivation of Planctomycetes and their phenomic and genomic characterization uncovers novel biology.</title>
        <authorList>
            <person name="Wiegand S."/>
            <person name="Jogler M."/>
            <person name="Boedeker C."/>
            <person name="Pinto D."/>
            <person name="Vollmers J."/>
            <person name="Rivas-Marin E."/>
            <person name="Kohn T."/>
            <person name="Peeters S.H."/>
            <person name="Heuer A."/>
            <person name="Rast P."/>
            <person name="Oberbeckmann S."/>
            <person name="Bunk B."/>
            <person name="Jeske O."/>
            <person name="Meyerdierks A."/>
            <person name="Storesund J.E."/>
            <person name="Kallscheuer N."/>
            <person name="Luecker S."/>
            <person name="Lage O.M."/>
            <person name="Pohl T."/>
            <person name="Merkel B.J."/>
            <person name="Hornburger P."/>
            <person name="Mueller R.-W."/>
            <person name="Bruemmer F."/>
            <person name="Labrenz M."/>
            <person name="Spormann A.M."/>
            <person name="Op den Camp H."/>
            <person name="Overmann J."/>
            <person name="Amann R."/>
            <person name="Jetten M.S.M."/>
            <person name="Mascher T."/>
            <person name="Medema M.H."/>
            <person name="Devos D.P."/>
            <person name="Kaster A.-K."/>
            <person name="Ovreas L."/>
            <person name="Rohde M."/>
            <person name="Galperin M.Y."/>
            <person name="Jogler C."/>
        </authorList>
    </citation>
    <scope>NUCLEOTIDE SEQUENCE [LARGE SCALE GENOMIC DNA]</scope>
    <source>
        <strain evidence="1 2">Pla133</strain>
    </source>
</reference>
<dbReference type="KEGG" id="pbap:Pla133_30770"/>
<protein>
    <submittedName>
        <fullName evidence="1">Uncharacterized protein</fullName>
    </submittedName>
</protein>
<dbReference type="Proteomes" id="UP000316921">
    <property type="component" value="Chromosome"/>
</dbReference>
<evidence type="ECO:0000313" key="2">
    <source>
        <dbReference type="Proteomes" id="UP000316921"/>
    </source>
</evidence>
<keyword evidence="2" id="KW-1185">Reference proteome</keyword>
<dbReference type="RefSeq" id="WP_145066622.1">
    <property type="nucleotide sequence ID" value="NZ_CP036287.1"/>
</dbReference>